<comment type="caution">
    <text evidence="2">The sequence shown here is derived from an EMBL/GenBank/DDBJ whole genome shotgun (WGS) entry which is preliminary data.</text>
</comment>
<dbReference type="RefSeq" id="WP_008478321.1">
    <property type="nucleotide sequence ID" value="NZ_CAGS01000255.1"/>
</dbReference>
<protein>
    <submittedName>
        <fullName evidence="2">Uncharacterized protein</fullName>
    </submittedName>
</protein>
<feature type="region of interest" description="Disordered" evidence="1">
    <location>
        <begin position="1"/>
        <end position="21"/>
    </location>
</feature>
<name>I4EHV9_9BACT</name>
<organism evidence="2 3">
    <name type="scientific">Nitrolancea hollandica Lb</name>
    <dbReference type="NCBI Taxonomy" id="1129897"/>
    <lineage>
        <taxon>Bacteria</taxon>
        <taxon>Pseudomonadati</taxon>
        <taxon>Thermomicrobiota</taxon>
        <taxon>Thermomicrobia</taxon>
        <taxon>Sphaerobacterales</taxon>
        <taxon>Sphaerobacterineae</taxon>
        <taxon>Sphaerobacteraceae</taxon>
        <taxon>Nitrolancea</taxon>
    </lineage>
</organism>
<dbReference type="Proteomes" id="UP000004221">
    <property type="component" value="Unassembled WGS sequence"/>
</dbReference>
<evidence type="ECO:0000313" key="3">
    <source>
        <dbReference type="Proteomes" id="UP000004221"/>
    </source>
</evidence>
<evidence type="ECO:0000256" key="1">
    <source>
        <dbReference type="SAM" id="MobiDB-lite"/>
    </source>
</evidence>
<dbReference type="AlphaFoldDB" id="I4EHV9"/>
<keyword evidence="3" id="KW-1185">Reference proteome</keyword>
<proteinExistence type="predicted"/>
<sequence>MRGAEQCRAHQPTTDQSDKRRDRAAELFQQRLERGSYRDLFDRRIAGVIARAGSEGSLNDEIGALRLVLARVLAEEEDPARLATSIPRIVDAVVRAVRAQRTLSGTMAEDLTEALTQMLIELGLGEE</sequence>
<accession>I4EHV9</accession>
<evidence type="ECO:0000313" key="2">
    <source>
        <dbReference type="EMBL" id="CCF84271.1"/>
    </source>
</evidence>
<reference evidence="2 3" key="1">
    <citation type="journal article" date="2012" name="ISME J.">
        <title>Nitrification expanded: discovery, physiology and genomics of a nitrite-oxidizing bacterium from the phylum Chloroflexi.</title>
        <authorList>
            <person name="Sorokin D.Y."/>
            <person name="Lucker S."/>
            <person name="Vejmelkova D."/>
            <person name="Kostrikina N.A."/>
            <person name="Kleerebezem R."/>
            <person name="Rijpstra W.I."/>
            <person name="Damste J.S."/>
            <person name="Le Paslier D."/>
            <person name="Muyzer G."/>
            <person name="Wagner M."/>
            <person name="van Loosdrecht M.C."/>
            <person name="Daims H."/>
        </authorList>
    </citation>
    <scope>NUCLEOTIDE SEQUENCE [LARGE SCALE GENOMIC DNA]</scope>
    <source>
        <strain evidence="3">none</strain>
    </source>
</reference>
<gene>
    <name evidence="2" type="ORF">NITHO_3280018</name>
</gene>
<dbReference type="EMBL" id="CAGS01000255">
    <property type="protein sequence ID" value="CCF84271.1"/>
    <property type="molecule type" value="Genomic_DNA"/>
</dbReference>